<dbReference type="OrthoDB" id="384892at2"/>
<dbReference type="InterPro" id="IPR019216">
    <property type="entry name" value="DUF2116_treble_clef"/>
</dbReference>
<name>A0A5D4P135_9BACI</name>
<protein>
    <submittedName>
        <fullName evidence="1">DUF2116 family Zn-ribbon domain-containing protein</fullName>
    </submittedName>
</protein>
<sequence>MAAHEKEFCLNCGKPITDNSLFCSEDCSFNYSND</sequence>
<evidence type="ECO:0000313" key="1">
    <source>
        <dbReference type="EMBL" id="TYS18492.1"/>
    </source>
</evidence>
<dbReference type="EMBL" id="VTEI01000002">
    <property type="protein sequence ID" value="TYS18492.1"/>
    <property type="molecule type" value="Genomic_DNA"/>
</dbReference>
<dbReference type="Proteomes" id="UP000322267">
    <property type="component" value="Unassembled WGS sequence"/>
</dbReference>
<gene>
    <name evidence="1" type="ORF">FZC78_02835</name>
</gene>
<organism evidence="1 2">
    <name type="scientific">Rossellomorea vietnamensis</name>
    <dbReference type="NCBI Taxonomy" id="218284"/>
    <lineage>
        <taxon>Bacteria</taxon>
        <taxon>Bacillati</taxon>
        <taxon>Bacillota</taxon>
        <taxon>Bacilli</taxon>
        <taxon>Bacillales</taxon>
        <taxon>Bacillaceae</taxon>
        <taxon>Rossellomorea</taxon>
    </lineage>
</organism>
<reference evidence="1 2" key="1">
    <citation type="submission" date="2019-08" db="EMBL/GenBank/DDBJ databases">
        <title>Bacillus genomes from the desert of Cuatro Cienegas, Coahuila.</title>
        <authorList>
            <person name="Olmedo-Alvarez G."/>
        </authorList>
    </citation>
    <scope>NUCLEOTIDE SEQUENCE [LARGE SCALE GENOMIC DNA]</scope>
    <source>
        <strain evidence="1 2">CH34_1T</strain>
    </source>
</reference>
<proteinExistence type="predicted"/>
<accession>A0A5D4P135</accession>
<comment type="caution">
    <text evidence="1">The sequence shown here is derived from an EMBL/GenBank/DDBJ whole genome shotgun (WGS) entry which is preliminary data.</text>
</comment>
<dbReference type="AlphaFoldDB" id="A0A5D4P135"/>
<dbReference type="Pfam" id="PF09889">
    <property type="entry name" value="DUF2116"/>
    <property type="match status" value="1"/>
</dbReference>
<evidence type="ECO:0000313" key="2">
    <source>
        <dbReference type="Proteomes" id="UP000322267"/>
    </source>
</evidence>